<gene>
    <name evidence="3" type="ORF">B0I27_102216</name>
</gene>
<dbReference type="GO" id="GO:0006629">
    <property type="term" value="P:lipid metabolic process"/>
    <property type="evidence" value="ECO:0007669"/>
    <property type="project" value="InterPro"/>
</dbReference>
<accession>A0A2T0U941</accession>
<keyword evidence="1" id="KW-0732">Signal</keyword>
<dbReference type="PROSITE" id="PS51704">
    <property type="entry name" value="GP_PDE"/>
    <property type="match status" value="1"/>
</dbReference>
<comment type="caution">
    <text evidence="3">The sequence shown here is derived from an EMBL/GenBank/DDBJ whole genome shotgun (WGS) entry which is preliminary data.</text>
</comment>
<evidence type="ECO:0000259" key="2">
    <source>
        <dbReference type="PROSITE" id="PS51704"/>
    </source>
</evidence>
<feature type="signal peptide" evidence="1">
    <location>
        <begin position="1"/>
        <end position="19"/>
    </location>
</feature>
<evidence type="ECO:0000256" key="1">
    <source>
        <dbReference type="SAM" id="SignalP"/>
    </source>
</evidence>
<proteinExistence type="predicted"/>
<dbReference type="Pfam" id="PF03009">
    <property type="entry name" value="GDPD"/>
    <property type="match status" value="1"/>
</dbReference>
<dbReference type="RefSeq" id="WP_106291655.1">
    <property type="nucleotide sequence ID" value="NZ_PVTH01000002.1"/>
</dbReference>
<protein>
    <submittedName>
        <fullName evidence="3">Glycerophosphoryl diester phosphodiesterase</fullName>
    </submittedName>
</protein>
<dbReference type="SUPFAM" id="SSF51695">
    <property type="entry name" value="PLC-like phosphodiesterases"/>
    <property type="match status" value="1"/>
</dbReference>
<dbReference type="OrthoDB" id="384721at2"/>
<dbReference type="PANTHER" id="PTHR46211:SF14">
    <property type="entry name" value="GLYCEROPHOSPHODIESTER PHOSPHODIESTERASE"/>
    <property type="match status" value="1"/>
</dbReference>
<dbReference type="PANTHER" id="PTHR46211">
    <property type="entry name" value="GLYCEROPHOSPHORYL DIESTER PHOSPHODIESTERASE"/>
    <property type="match status" value="1"/>
</dbReference>
<sequence length="288" mass="32600">MKRLILLFSGMLVSLATFAQQDTIIYAHRGFRGLMPENTIPAMINALHQGADILEMDIAFSSDKQAIVSHDPWVDYLITLDPAGKEVAPGKGMPFYEMAYEEIRKYDAGSKQHRDFPHQRNLKTYIPRLADLIDSVERHVESRSLKKPWYSIETKTSKSRDNIAQPAPEEFVKLLMAVIVSKGIEDRIIIQSFDERTLEIVNRDFPDVQTMINVNKGTLEENLARFTFQPDYYAAAPALIDAALVAKCKKLGLKLICGNNNDKADIDRILNLGVNAYCTDYPYSVLKL</sequence>
<dbReference type="InterPro" id="IPR017946">
    <property type="entry name" value="PLC-like_Pdiesterase_TIM-brl"/>
</dbReference>
<reference evidence="3 4" key="1">
    <citation type="submission" date="2018-03" db="EMBL/GenBank/DDBJ databases">
        <title>Genomic Encyclopedia of Type Strains, Phase III (KMG-III): the genomes of soil and plant-associated and newly described type strains.</title>
        <authorList>
            <person name="Whitman W."/>
        </authorList>
    </citation>
    <scope>NUCLEOTIDE SEQUENCE [LARGE SCALE GENOMIC DNA]</scope>
    <source>
        <strain evidence="3 4">CGMCC 1.9313</strain>
    </source>
</reference>
<evidence type="ECO:0000313" key="3">
    <source>
        <dbReference type="EMBL" id="PRY54450.1"/>
    </source>
</evidence>
<organism evidence="3 4">
    <name type="scientific">Arcticibacter pallidicorallinus</name>
    <dbReference type="NCBI Taxonomy" id="1259464"/>
    <lineage>
        <taxon>Bacteria</taxon>
        <taxon>Pseudomonadati</taxon>
        <taxon>Bacteroidota</taxon>
        <taxon>Sphingobacteriia</taxon>
        <taxon>Sphingobacteriales</taxon>
        <taxon>Sphingobacteriaceae</taxon>
        <taxon>Arcticibacter</taxon>
    </lineage>
</organism>
<dbReference type="InterPro" id="IPR030395">
    <property type="entry name" value="GP_PDE_dom"/>
</dbReference>
<dbReference type="EMBL" id="PVTH01000002">
    <property type="protein sequence ID" value="PRY54450.1"/>
    <property type="molecule type" value="Genomic_DNA"/>
</dbReference>
<dbReference type="AlphaFoldDB" id="A0A2T0U941"/>
<dbReference type="GO" id="GO:0008081">
    <property type="term" value="F:phosphoric diester hydrolase activity"/>
    <property type="evidence" value="ECO:0007669"/>
    <property type="project" value="InterPro"/>
</dbReference>
<evidence type="ECO:0000313" key="4">
    <source>
        <dbReference type="Proteomes" id="UP000238034"/>
    </source>
</evidence>
<name>A0A2T0U941_9SPHI</name>
<keyword evidence="4" id="KW-1185">Reference proteome</keyword>
<dbReference type="Proteomes" id="UP000238034">
    <property type="component" value="Unassembled WGS sequence"/>
</dbReference>
<feature type="chain" id="PRO_5015461257" evidence="1">
    <location>
        <begin position="20"/>
        <end position="288"/>
    </location>
</feature>
<dbReference type="Gene3D" id="3.20.20.190">
    <property type="entry name" value="Phosphatidylinositol (PI) phosphodiesterase"/>
    <property type="match status" value="1"/>
</dbReference>
<feature type="domain" description="GP-PDE" evidence="2">
    <location>
        <begin position="23"/>
        <end position="288"/>
    </location>
</feature>